<dbReference type="InParanoid" id="A0A151GMX9"/>
<dbReference type="RefSeq" id="XP_040657819.1">
    <property type="nucleotide sequence ID" value="XM_040802786.1"/>
</dbReference>
<accession>A0A151GMX9</accession>
<gene>
    <name evidence="3" type="ORF">DCS_05483</name>
</gene>
<feature type="domain" description="Stc1" evidence="2">
    <location>
        <begin position="20"/>
        <end position="100"/>
    </location>
</feature>
<dbReference type="Proteomes" id="UP000076580">
    <property type="component" value="Chromosome 02"/>
</dbReference>
<proteinExistence type="predicted"/>
<evidence type="ECO:0000259" key="2">
    <source>
        <dbReference type="Pfam" id="PF12898"/>
    </source>
</evidence>
<dbReference type="InterPro" id="IPR024630">
    <property type="entry name" value="Stc1"/>
</dbReference>
<sequence>MSLPLIVDHRNNAALPDKFKCRVGWEWKTWDAFSKRQQGLVERELKRGNEIDAANTGMTCREHAEPRNEFECQVCGLVKDGKQFSKNTKRNGEYICMRCVAWTETQEPGVTPTYLETGHISIEEEGAGIWSERDSDGAMNFQHDKPPHVPIADFASLGLNEGNGGQLTYNNPSTDFGAVDWSSIPAHVQEALRAIKTEDMSSSVSQAELQSESSITGGMLPHLRGQVCPGASYTSVAASELALPPHLRKPHASRHPTAPEEWTTIQCPDSVSTATTLRGARNYQNVPGVPFNAWGPDGQKYSGVKVPTASSATDEESAPSSWAENERPGQQSGWQQTVEKSTRPKGKGNWHKPKRLTASELRQPEGFMPRGVVDVSRRAFVDPKIDQQRRANYRE</sequence>
<dbReference type="Pfam" id="PF12898">
    <property type="entry name" value="Stc1"/>
    <property type="match status" value="1"/>
</dbReference>
<keyword evidence="4" id="KW-1185">Reference proteome</keyword>
<dbReference type="GeneID" id="63718126"/>
<reference evidence="3 4" key="1">
    <citation type="journal article" date="2016" name="Sci. Rep.">
        <title>Insights into Adaptations to a Near-Obligate Nematode Endoparasitic Lifestyle from the Finished Genome of Drechmeria coniospora.</title>
        <authorList>
            <person name="Zhang L."/>
            <person name="Zhou Z."/>
            <person name="Guo Q."/>
            <person name="Fokkens L."/>
            <person name="Miskei M."/>
            <person name="Pocsi I."/>
            <person name="Zhang W."/>
            <person name="Chen M."/>
            <person name="Wang L."/>
            <person name="Sun Y."/>
            <person name="Donzelli B.G."/>
            <person name="Gibson D.M."/>
            <person name="Nelson D.R."/>
            <person name="Luo J.G."/>
            <person name="Rep M."/>
            <person name="Liu H."/>
            <person name="Yang S."/>
            <person name="Wang J."/>
            <person name="Krasnoff S.B."/>
            <person name="Xu Y."/>
            <person name="Molnar I."/>
            <person name="Lin M."/>
        </authorList>
    </citation>
    <scope>NUCLEOTIDE SEQUENCE [LARGE SCALE GENOMIC DNA]</scope>
    <source>
        <strain evidence="3 4">ARSEF 6962</strain>
    </source>
</reference>
<dbReference type="EMBL" id="LAYC01000002">
    <property type="protein sequence ID" value="KYK58467.1"/>
    <property type="molecule type" value="Genomic_DNA"/>
</dbReference>
<evidence type="ECO:0000313" key="3">
    <source>
        <dbReference type="EMBL" id="KYK58467.1"/>
    </source>
</evidence>
<dbReference type="AlphaFoldDB" id="A0A151GMX9"/>
<evidence type="ECO:0000313" key="4">
    <source>
        <dbReference type="Proteomes" id="UP000076580"/>
    </source>
</evidence>
<feature type="compositionally biased region" description="Polar residues" evidence="1">
    <location>
        <begin position="308"/>
        <end position="339"/>
    </location>
</feature>
<comment type="caution">
    <text evidence="3">The sequence shown here is derived from an EMBL/GenBank/DDBJ whole genome shotgun (WGS) entry which is preliminary data.</text>
</comment>
<evidence type="ECO:0000256" key="1">
    <source>
        <dbReference type="SAM" id="MobiDB-lite"/>
    </source>
</evidence>
<feature type="compositionally biased region" description="Basic residues" evidence="1">
    <location>
        <begin position="343"/>
        <end position="355"/>
    </location>
</feature>
<dbReference type="STRING" id="98403.A0A151GMX9"/>
<protein>
    <recommendedName>
        <fullName evidence="2">Stc1 domain-containing protein</fullName>
    </recommendedName>
</protein>
<feature type="region of interest" description="Disordered" evidence="1">
    <location>
        <begin position="291"/>
        <end position="372"/>
    </location>
</feature>
<organism evidence="3 4">
    <name type="scientific">Drechmeria coniospora</name>
    <name type="common">Nematophagous fungus</name>
    <name type="synonym">Meria coniospora</name>
    <dbReference type="NCBI Taxonomy" id="98403"/>
    <lineage>
        <taxon>Eukaryota</taxon>
        <taxon>Fungi</taxon>
        <taxon>Dikarya</taxon>
        <taxon>Ascomycota</taxon>
        <taxon>Pezizomycotina</taxon>
        <taxon>Sordariomycetes</taxon>
        <taxon>Hypocreomycetidae</taxon>
        <taxon>Hypocreales</taxon>
        <taxon>Ophiocordycipitaceae</taxon>
        <taxon>Drechmeria</taxon>
    </lineage>
</organism>
<name>A0A151GMX9_DRECN</name>